<dbReference type="GO" id="GO:0003676">
    <property type="term" value="F:nucleic acid binding"/>
    <property type="evidence" value="ECO:0007669"/>
    <property type="project" value="InterPro"/>
</dbReference>
<dbReference type="AlphaFoldDB" id="A0A9X3WF60"/>
<dbReference type="CDD" id="cd09279">
    <property type="entry name" value="RNase_HI_like"/>
    <property type="match status" value="1"/>
</dbReference>
<name>A0A9X3WF60_9BACI</name>
<comment type="caution">
    <text evidence="2">The sequence shown here is derived from an EMBL/GenBank/DDBJ whole genome shotgun (WGS) entry which is preliminary data.</text>
</comment>
<keyword evidence="2" id="KW-0695">RNA-directed DNA polymerase</keyword>
<dbReference type="InterPro" id="IPR036397">
    <property type="entry name" value="RNaseH_sf"/>
</dbReference>
<keyword evidence="2" id="KW-0548">Nucleotidyltransferase</keyword>
<keyword evidence="2" id="KW-0808">Transferase</keyword>
<dbReference type="NCBIfam" id="NF005822">
    <property type="entry name" value="PRK07708.1"/>
    <property type="match status" value="1"/>
</dbReference>
<evidence type="ECO:0000259" key="1">
    <source>
        <dbReference type="PROSITE" id="PS50879"/>
    </source>
</evidence>
<dbReference type="PANTHER" id="PTHR48475">
    <property type="entry name" value="RIBONUCLEASE H"/>
    <property type="match status" value="1"/>
</dbReference>
<dbReference type="GO" id="GO:0003964">
    <property type="term" value="F:RNA-directed DNA polymerase activity"/>
    <property type="evidence" value="ECO:0007669"/>
    <property type="project" value="UniProtKB-KW"/>
</dbReference>
<dbReference type="Pfam" id="PF13456">
    <property type="entry name" value="RVT_3"/>
    <property type="match status" value="1"/>
</dbReference>
<feature type="domain" description="RNase H type-1" evidence="1">
    <location>
        <begin position="71"/>
        <end position="208"/>
    </location>
</feature>
<organism evidence="2 3">
    <name type="scientific">Aquibacillus salsiterrae</name>
    <dbReference type="NCBI Taxonomy" id="2950439"/>
    <lineage>
        <taxon>Bacteria</taxon>
        <taxon>Bacillati</taxon>
        <taxon>Bacillota</taxon>
        <taxon>Bacilli</taxon>
        <taxon>Bacillales</taxon>
        <taxon>Bacillaceae</taxon>
        <taxon>Aquibacillus</taxon>
    </lineage>
</organism>
<protein>
    <submittedName>
        <fullName evidence="2">Reverse transcriptase-like protein</fullName>
    </submittedName>
</protein>
<evidence type="ECO:0000313" key="2">
    <source>
        <dbReference type="EMBL" id="MDC3417321.1"/>
    </source>
</evidence>
<dbReference type="RefSeq" id="WP_272446389.1">
    <property type="nucleotide sequence ID" value="NZ_JAMQKC010000008.1"/>
</dbReference>
<dbReference type="PROSITE" id="PS50879">
    <property type="entry name" value="RNASE_H_1"/>
    <property type="match status" value="1"/>
</dbReference>
<dbReference type="InterPro" id="IPR002156">
    <property type="entry name" value="RNaseH_domain"/>
</dbReference>
<accession>A0A9X3WF60</accession>
<dbReference type="PANTHER" id="PTHR48475:SF1">
    <property type="entry name" value="RNASE H TYPE-1 DOMAIN-CONTAINING PROTEIN"/>
    <property type="match status" value="1"/>
</dbReference>
<dbReference type="Proteomes" id="UP001145069">
    <property type="component" value="Unassembled WGS sequence"/>
</dbReference>
<sequence length="222" mass="25367">MNVRIEFTYKTKKGLQINATSEEIKAEEAILIAEDMERTGRVGQLTCISTHDENVWTIKELKKILAGIQTDPHNVTVYFDGGFEIEKKKSGLGCVIYYEQNNKKYRLRKNALVEQLNTNNEAEYAALYLALQELELLGVHHLPVSIVGDSQVVINQLEGEWPCVEEELNRWADRIEDKMEQLGLVAEYRSVSRKKNREADQLASQALNQVEIISTIELEEKA</sequence>
<dbReference type="Gene3D" id="3.30.420.10">
    <property type="entry name" value="Ribonuclease H-like superfamily/Ribonuclease H"/>
    <property type="match status" value="1"/>
</dbReference>
<dbReference type="GO" id="GO:0004523">
    <property type="term" value="F:RNA-DNA hybrid ribonuclease activity"/>
    <property type="evidence" value="ECO:0007669"/>
    <property type="project" value="InterPro"/>
</dbReference>
<dbReference type="SUPFAM" id="SSF53098">
    <property type="entry name" value="Ribonuclease H-like"/>
    <property type="match status" value="1"/>
</dbReference>
<proteinExistence type="predicted"/>
<gene>
    <name evidence="2" type="ORF">NC799_10490</name>
</gene>
<dbReference type="InterPro" id="IPR012337">
    <property type="entry name" value="RNaseH-like_sf"/>
</dbReference>
<dbReference type="EMBL" id="JAMQKC010000008">
    <property type="protein sequence ID" value="MDC3417321.1"/>
    <property type="molecule type" value="Genomic_DNA"/>
</dbReference>
<keyword evidence="3" id="KW-1185">Reference proteome</keyword>
<reference evidence="2" key="1">
    <citation type="submission" date="2022-06" db="EMBL/GenBank/DDBJ databases">
        <title>Aquibacillus sp. a new bacterium isolated from soil saline samples.</title>
        <authorList>
            <person name="Galisteo C."/>
            <person name="De La Haba R."/>
            <person name="Sanchez-Porro C."/>
            <person name="Ventosa A."/>
        </authorList>
    </citation>
    <scope>NUCLEOTIDE SEQUENCE</scope>
    <source>
        <strain evidence="2">3ASR75-54</strain>
    </source>
</reference>
<evidence type="ECO:0000313" key="3">
    <source>
        <dbReference type="Proteomes" id="UP001145069"/>
    </source>
</evidence>